<feature type="domain" description="Major facilitator superfamily (MFS) profile" evidence="6">
    <location>
        <begin position="35"/>
        <end position="487"/>
    </location>
</feature>
<dbReference type="PANTHER" id="PTHR48021">
    <property type="match status" value="1"/>
</dbReference>
<dbReference type="PANTHER" id="PTHR48021:SF39">
    <property type="entry name" value="MAJOR FACILITATOR SUPERFAMILY (MFS) PROFILE DOMAIN-CONTAINING PROTEIN"/>
    <property type="match status" value="1"/>
</dbReference>
<evidence type="ECO:0000256" key="4">
    <source>
        <dbReference type="ARBA" id="ARBA00023136"/>
    </source>
</evidence>
<dbReference type="InterPro" id="IPR020846">
    <property type="entry name" value="MFS_dom"/>
</dbReference>
<feature type="transmembrane region" description="Helical" evidence="5">
    <location>
        <begin position="165"/>
        <end position="186"/>
    </location>
</feature>
<evidence type="ECO:0000313" key="8">
    <source>
        <dbReference type="Proteomes" id="UP001152759"/>
    </source>
</evidence>
<keyword evidence="4 5" id="KW-0472">Membrane</keyword>
<dbReference type="GO" id="GO:0022857">
    <property type="term" value="F:transmembrane transporter activity"/>
    <property type="evidence" value="ECO:0007669"/>
    <property type="project" value="InterPro"/>
</dbReference>
<reference evidence="7" key="1">
    <citation type="submission" date="2021-12" db="EMBL/GenBank/DDBJ databases">
        <authorList>
            <person name="King R."/>
        </authorList>
    </citation>
    <scope>NUCLEOTIDE SEQUENCE</scope>
</reference>
<proteinExistence type="predicted"/>
<evidence type="ECO:0000313" key="7">
    <source>
        <dbReference type="EMBL" id="CAH0380851.1"/>
    </source>
</evidence>
<dbReference type="FunFam" id="1.20.1250.20:FF:000249">
    <property type="entry name" value="facilitated trehalose transporter Tret1"/>
    <property type="match status" value="1"/>
</dbReference>
<feature type="transmembrane region" description="Helical" evidence="5">
    <location>
        <begin position="297"/>
        <end position="315"/>
    </location>
</feature>
<feature type="transmembrane region" description="Helical" evidence="5">
    <location>
        <begin position="131"/>
        <end position="153"/>
    </location>
</feature>
<sequence length="519" mass="57918">MCNKTEPSKSLDVPGNDAKPSFQYKNPGKSAFAQILAIIMQNWLLIEIGLEMAMPVIVLGALHNNPAAALNLNDDEASWFGSIPDFFHPIGSLTSGLLQEKFGRKGAVMMINIPIFIGWMTLYFAKSVYMLYAVSVIMGLCTGLAEAPLHAYIGEIAEPRMRGTLSTISTSCCIIGVSLMYLLGYLFEWKTVALISSSCSVITFLMMTQLPESPTWLIVRGRLDEARKSLCWLRGWVTADEAEPEFQALVNYTRNSAGLSRQDSTNSTVDDDGPLVRKDGFLTQQFKELMNKKTFRPLRMVFTLFIICFFGYVGGIRPYFINELKKLESPIDPKLFLTMGTGWLFLGAMINVAFLRRFGKRRIAIFSHALGGVAIAGVGIYATFLQGLTQYPLRVWVPIALWTVVNFLNGLSTVTLPWQIVCEVFPPLSRGTATGLSAAWAHLVLSVHVKLYLYVEAWIGFNGIMYLYGICTLLGSTYHYFCLPETEGKSLEQIESYFTKKHDKKEKFSMGKSVQKGDP</sequence>
<evidence type="ECO:0000256" key="2">
    <source>
        <dbReference type="ARBA" id="ARBA00022692"/>
    </source>
</evidence>
<dbReference type="KEGG" id="btab:109039541"/>
<evidence type="ECO:0000256" key="5">
    <source>
        <dbReference type="SAM" id="Phobius"/>
    </source>
</evidence>
<gene>
    <name evidence="7" type="ORF">BEMITA_LOCUS561</name>
</gene>
<dbReference type="Proteomes" id="UP001152759">
    <property type="component" value="Chromosome 1"/>
</dbReference>
<organism evidence="7 8">
    <name type="scientific">Bemisia tabaci</name>
    <name type="common">Sweetpotato whitefly</name>
    <name type="synonym">Aleurodes tabaci</name>
    <dbReference type="NCBI Taxonomy" id="7038"/>
    <lineage>
        <taxon>Eukaryota</taxon>
        <taxon>Metazoa</taxon>
        <taxon>Ecdysozoa</taxon>
        <taxon>Arthropoda</taxon>
        <taxon>Hexapoda</taxon>
        <taxon>Insecta</taxon>
        <taxon>Pterygota</taxon>
        <taxon>Neoptera</taxon>
        <taxon>Paraneoptera</taxon>
        <taxon>Hemiptera</taxon>
        <taxon>Sternorrhyncha</taxon>
        <taxon>Aleyrodoidea</taxon>
        <taxon>Aleyrodidae</taxon>
        <taxon>Aleyrodinae</taxon>
        <taxon>Bemisia</taxon>
    </lineage>
</organism>
<dbReference type="PROSITE" id="PS00217">
    <property type="entry name" value="SUGAR_TRANSPORT_2"/>
    <property type="match status" value="1"/>
</dbReference>
<name>A0A9N9ZZJ4_BEMTA</name>
<dbReference type="PROSITE" id="PS50850">
    <property type="entry name" value="MFS"/>
    <property type="match status" value="1"/>
</dbReference>
<dbReference type="Pfam" id="PF00083">
    <property type="entry name" value="Sugar_tr"/>
    <property type="match status" value="1"/>
</dbReference>
<feature type="transmembrane region" description="Helical" evidence="5">
    <location>
        <begin position="107"/>
        <end position="125"/>
    </location>
</feature>
<accession>A0A9N9ZZJ4</accession>
<feature type="transmembrane region" description="Helical" evidence="5">
    <location>
        <begin position="459"/>
        <end position="481"/>
    </location>
</feature>
<dbReference type="GO" id="GO:0016020">
    <property type="term" value="C:membrane"/>
    <property type="evidence" value="ECO:0007669"/>
    <property type="project" value="UniProtKB-SubCell"/>
</dbReference>
<comment type="subcellular location">
    <subcellularLocation>
        <location evidence="1">Membrane</location>
        <topology evidence="1">Multi-pass membrane protein</topology>
    </subcellularLocation>
</comment>
<feature type="transmembrane region" description="Helical" evidence="5">
    <location>
        <begin position="396"/>
        <end position="421"/>
    </location>
</feature>
<dbReference type="InterPro" id="IPR005829">
    <property type="entry name" value="Sugar_transporter_CS"/>
</dbReference>
<feature type="transmembrane region" description="Helical" evidence="5">
    <location>
        <begin position="335"/>
        <end position="356"/>
    </location>
</feature>
<protein>
    <recommendedName>
        <fullName evidence="6">Major facilitator superfamily (MFS) profile domain-containing protein</fullName>
    </recommendedName>
</protein>
<keyword evidence="2 5" id="KW-0812">Transmembrane</keyword>
<feature type="transmembrane region" description="Helical" evidence="5">
    <location>
        <begin position="363"/>
        <end position="384"/>
    </location>
</feature>
<dbReference type="SUPFAM" id="SSF103473">
    <property type="entry name" value="MFS general substrate transporter"/>
    <property type="match status" value="1"/>
</dbReference>
<dbReference type="EMBL" id="OU963862">
    <property type="protein sequence ID" value="CAH0380851.1"/>
    <property type="molecule type" value="Genomic_DNA"/>
</dbReference>
<keyword evidence="8" id="KW-1185">Reference proteome</keyword>
<evidence type="ECO:0000256" key="1">
    <source>
        <dbReference type="ARBA" id="ARBA00004141"/>
    </source>
</evidence>
<dbReference type="InterPro" id="IPR050549">
    <property type="entry name" value="MFS_Trehalose_Transporter"/>
</dbReference>
<dbReference type="InterPro" id="IPR036259">
    <property type="entry name" value="MFS_trans_sf"/>
</dbReference>
<keyword evidence="3 5" id="KW-1133">Transmembrane helix</keyword>
<dbReference type="InterPro" id="IPR005828">
    <property type="entry name" value="MFS_sugar_transport-like"/>
</dbReference>
<evidence type="ECO:0000259" key="6">
    <source>
        <dbReference type="PROSITE" id="PS50850"/>
    </source>
</evidence>
<dbReference type="AlphaFoldDB" id="A0A9N9ZZJ4"/>
<dbReference type="Gene3D" id="1.20.1250.20">
    <property type="entry name" value="MFS general substrate transporter like domains"/>
    <property type="match status" value="1"/>
</dbReference>
<evidence type="ECO:0000256" key="3">
    <source>
        <dbReference type="ARBA" id="ARBA00022989"/>
    </source>
</evidence>